<dbReference type="PANTHER" id="PTHR12900">
    <property type="entry name" value="MITOTIC AND DNA DAMAGE CHECKPOINT PROTEIN HUS1"/>
    <property type="match status" value="1"/>
</dbReference>
<protein>
    <recommendedName>
        <fullName evidence="5">Checkpoint protein</fullName>
    </recommendedName>
</protein>
<dbReference type="GO" id="GO:0044778">
    <property type="term" value="P:meiotic DNA integrity checkpoint signaling"/>
    <property type="evidence" value="ECO:0007669"/>
    <property type="project" value="TreeGrafter"/>
</dbReference>
<dbReference type="InterPro" id="IPR007150">
    <property type="entry name" value="HUS1/Mec3"/>
</dbReference>
<comment type="subcellular location">
    <subcellularLocation>
        <location evidence="1">Nucleus</location>
    </subcellularLocation>
</comment>
<dbReference type="GO" id="GO:0030896">
    <property type="term" value="C:checkpoint clamp complex"/>
    <property type="evidence" value="ECO:0007669"/>
    <property type="project" value="InterPro"/>
</dbReference>
<keyword evidence="2" id="KW-0539">Nucleus</keyword>
<dbReference type="AlphaFoldDB" id="A0AAW1QLV5"/>
<dbReference type="EMBL" id="JALJOS010000032">
    <property type="protein sequence ID" value="KAK9822436.1"/>
    <property type="molecule type" value="Genomic_DNA"/>
</dbReference>
<reference evidence="3 4" key="1">
    <citation type="journal article" date="2024" name="Nat. Commun.">
        <title>Phylogenomics reveals the evolutionary origins of lichenization in chlorophyte algae.</title>
        <authorList>
            <person name="Puginier C."/>
            <person name="Libourel C."/>
            <person name="Otte J."/>
            <person name="Skaloud P."/>
            <person name="Haon M."/>
            <person name="Grisel S."/>
            <person name="Petersen M."/>
            <person name="Berrin J.G."/>
            <person name="Delaux P.M."/>
            <person name="Dal Grande F."/>
            <person name="Keller J."/>
        </authorList>
    </citation>
    <scope>NUCLEOTIDE SEQUENCE [LARGE SCALE GENOMIC DNA]</scope>
    <source>
        <strain evidence="3 4">SAG 2145</strain>
    </source>
</reference>
<gene>
    <name evidence="3" type="ORF">WJX74_008253</name>
</gene>
<accession>A0AAW1QLV5</accession>
<dbReference type="Pfam" id="PF04005">
    <property type="entry name" value="Hus1"/>
    <property type="match status" value="1"/>
</dbReference>
<dbReference type="GO" id="GO:0035861">
    <property type="term" value="C:site of double-strand break"/>
    <property type="evidence" value="ECO:0007669"/>
    <property type="project" value="TreeGrafter"/>
</dbReference>
<organism evidence="3 4">
    <name type="scientific">Apatococcus lobatus</name>
    <dbReference type="NCBI Taxonomy" id="904363"/>
    <lineage>
        <taxon>Eukaryota</taxon>
        <taxon>Viridiplantae</taxon>
        <taxon>Chlorophyta</taxon>
        <taxon>core chlorophytes</taxon>
        <taxon>Trebouxiophyceae</taxon>
        <taxon>Chlorellales</taxon>
        <taxon>Chlorellaceae</taxon>
        <taxon>Apatococcus</taxon>
    </lineage>
</organism>
<dbReference type="Gene3D" id="3.70.10.10">
    <property type="match status" value="1"/>
</dbReference>
<name>A0AAW1QLV5_9CHLO</name>
<comment type="caution">
    <text evidence="3">The sequence shown here is derived from an EMBL/GenBank/DDBJ whole genome shotgun (WGS) entry which is preliminary data.</text>
</comment>
<dbReference type="Proteomes" id="UP001438707">
    <property type="component" value="Unassembled WGS sequence"/>
</dbReference>
<sequence>MKFKADITDHGLRLLEKGILPTLEKFGKTCQLLLGPVDIHLLQTAVNTDGAHTVVRLAHEAIFEANSLRLESKHHNLIAFTLELALLSRVLRAAGANDADLLEVKLALRNVSSGPNGVTQARPFLTFTSQGANMNMVQDLPITKPFIAEEIDKLSREKDLAQLCPYYINLQGEVSRLQGLVDKSKGISSTMTLVTTKGGAIHIHVDGGSVQLACEMHGLQVFPAGVSETATPITATSAEARLKEAIEKGQTASVCLLARHFGKSLQGGQLTQPAQLLCGIGENLGYVHLLFIFRDPLSEGGYDDNMGLSFKLPVRDDS</sequence>
<proteinExistence type="predicted"/>
<evidence type="ECO:0000313" key="4">
    <source>
        <dbReference type="Proteomes" id="UP001438707"/>
    </source>
</evidence>
<dbReference type="GO" id="GO:0000724">
    <property type="term" value="P:double-strand break repair via homologous recombination"/>
    <property type="evidence" value="ECO:0007669"/>
    <property type="project" value="TreeGrafter"/>
</dbReference>
<keyword evidence="4" id="KW-1185">Reference proteome</keyword>
<evidence type="ECO:0008006" key="5">
    <source>
        <dbReference type="Google" id="ProtNLM"/>
    </source>
</evidence>
<dbReference type="GO" id="GO:0031573">
    <property type="term" value="P:mitotic intra-S DNA damage checkpoint signaling"/>
    <property type="evidence" value="ECO:0007669"/>
    <property type="project" value="TreeGrafter"/>
</dbReference>
<evidence type="ECO:0000256" key="1">
    <source>
        <dbReference type="ARBA" id="ARBA00004123"/>
    </source>
</evidence>
<evidence type="ECO:0000256" key="2">
    <source>
        <dbReference type="ARBA" id="ARBA00023242"/>
    </source>
</evidence>
<evidence type="ECO:0000313" key="3">
    <source>
        <dbReference type="EMBL" id="KAK9822436.1"/>
    </source>
</evidence>
<dbReference type="GO" id="GO:0006289">
    <property type="term" value="P:nucleotide-excision repair"/>
    <property type="evidence" value="ECO:0007669"/>
    <property type="project" value="TreeGrafter"/>
</dbReference>
<dbReference type="GO" id="GO:0000723">
    <property type="term" value="P:telomere maintenance"/>
    <property type="evidence" value="ECO:0007669"/>
    <property type="project" value="TreeGrafter"/>
</dbReference>
<dbReference type="PANTHER" id="PTHR12900:SF0">
    <property type="entry name" value="CHECKPOINT PROTEIN"/>
    <property type="match status" value="1"/>
</dbReference>
<dbReference type="GO" id="GO:0033314">
    <property type="term" value="P:mitotic DNA replication checkpoint signaling"/>
    <property type="evidence" value="ECO:0007669"/>
    <property type="project" value="TreeGrafter"/>
</dbReference>